<accession>A0A2T4KR29</accession>
<sequence length="357" mass="40734">MKKKKRLSASEWLLKQSKRHKRRNFIYTLIVLIIALILLVMAIRAVKVEPVEAMPSSNINNIRSTYLGNVTLNKHIRKMNLNKVFESLNEPLRHSDFSTASLLVSNFSNNQPENIRKNLENIMFLKKQNIKSVNLINNTIDNVQAQELSKRVEAQTDYNFMTGNGSNLINSKTVQQQVKGKKIANVSFTDVGSNYEDPLKNTTSISLDPSIFVPLIKNLKENNDMVVVNVDWGITNERNVTDRQQEYAHALVNAGADVIIGHNSVVQKVEKYKNASIFYSLGNLTSDSFLSKNQKGMVVQHDWDGQHNQFSITPVRLADGKITKDHMSKMEAQRYYNNIEDKSIHLKEKNGGYTFEY</sequence>
<dbReference type="EMBL" id="PYZH01000002">
    <property type="protein sequence ID" value="PTF16797.1"/>
    <property type="molecule type" value="Genomic_DNA"/>
</dbReference>
<dbReference type="SUPFAM" id="SSF56300">
    <property type="entry name" value="Metallo-dependent phosphatases"/>
    <property type="match status" value="1"/>
</dbReference>
<dbReference type="EMBL" id="PYZL01000027">
    <property type="protein sequence ID" value="PTE73528.1"/>
    <property type="molecule type" value="Genomic_DNA"/>
</dbReference>
<dbReference type="PANTHER" id="PTHR33393:SF13">
    <property type="entry name" value="PGA BIOSYNTHESIS PROTEIN CAPA"/>
    <property type="match status" value="1"/>
</dbReference>
<evidence type="ECO:0000313" key="4">
    <source>
        <dbReference type="EMBL" id="PTE73528.1"/>
    </source>
</evidence>
<name>A0A2T4KR29_9STAP</name>
<dbReference type="Gene3D" id="3.60.21.10">
    <property type="match status" value="1"/>
</dbReference>
<evidence type="ECO:0000313" key="7">
    <source>
        <dbReference type="Proteomes" id="UP000243350"/>
    </source>
</evidence>
<evidence type="ECO:0000256" key="1">
    <source>
        <dbReference type="ARBA" id="ARBA00005662"/>
    </source>
</evidence>
<dbReference type="SMART" id="SM00854">
    <property type="entry name" value="PGA_cap"/>
    <property type="match status" value="1"/>
</dbReference>
<reference evidence="6 7" key="1">
    <citation type="journal article" date="2016" name="Front. Microbiol.">
        <title>Comprehensive Phylogenetic Analysis of Bovine Non-aureus Staphylococci Species Based on Whole-Genome Sequencing.</title>
        <authorList>
            <person name="Naushad S."/>
            <person name="Barkema H.W."/>
            <person name="Luby C."/>
            <person name="Condas L.A."/>
            <person name="Nobrega D.B."/>
            <person name="Carson D.A."/>
            <person name="De Buck J."/>
        </authorList>
    </citation>
    <scope>NUCLEOTIDE SEQUENCE [LARGE SCALE GENOMIC DNA]</scope>
    <source>
        <strain evidence="5 7">SNUC 4143</strain>
        <strain evidence="4 6">SNUC 761</strain>
    </source>
</reference>
<evidence type="ECO:0000259" key="3">
    <source>
        <dbReference type="SMART" id="SM00854"/>
    </source>
</evidence>
<comment type="similarity">
    <text evidence="1">Belongs to the CapA family.</text>
</comment>
<dbReference type="Proteomes" id="UP000242547">
    <property type="component" value="Unassembled WGS sequence"/>
</dbReference>
<feature type="domain" description="Capsule synthesis protein CapA" evidence="3">
    <location>
        <begin position="63"/>
        <end position="288"/>
    </location>
</feature>
<dbReference type="Pfam" id="PF09587">
    <property type="entry name" value="PGA_cap"/>
    <property type="match status" value="1"/>
</dbReference>
<protein>
    <submittedName>
        <fullName evidence="4">Capsule biosynthesis protein CapA</fullName>
    </submittedName>
</protein>
<keyword evidence="2" id="KW-1133">Transmembrane helix</keyword>
<keyword evidence="2" id="KW-0472">Membrane</keyword>
<dbReference type="Proteomes" id="UP000243350">
    <property type="component" value="Unassembled WGS sequence"/>
</dbReference>
<feature type="transmembrane region" description="Helical" evidence="2">
    <location>
        <begin position="25"/>
        <end position="46"/>
    </location>
</feature>
<reference evidence="4" key="2">
    <citation type="submission" date="2018-03" db="EMBL/GenBank/DDBJ databases">
        <authorList>
            <person name="Keele B.F."/>
        </authorList>
    </citation>
    <scope>NUCLEOTIDE SEQUENCE</scope>
    <source>
        <strain evidence="5">SNUC 4143</strain>
        <strain evidence="4">SNUC 761</strain>
    </source>
</reference>
<dbReference type="InterPro" id="IPR052169">
    <property type="entry name" value="CW_Biosynth-Accessory"/>
</dbReference>
<gene>
    <name evidence="4" type="ORF">BUY44_05490</name>
    <name evidence="5" type="ORF">BUY48_00700</name>
</gene>
<proteinExistence type="inferred from homology"/>
<evidence type="ECO:0000313" key="5">
    <source>
        <dbReference type="EMBL" id="PTF16797.1"/>
    </source>
</evidence>
<dbReference type="InterPro" id="IPR029052">
    <property type="entry name" value="Metallo-depent_PP-like"/>
</dbReference>
<comment type="caution">
    <text evidence="4">The sequence shown here is derived from an EMBL/GenBank/DDBJ whole genome shotgun (WGS) entry which is preliminary data.</text>
</comment>
<dbReference type="RefSeq" id="WP_107505974.1">
    <property type="nucleotide sequence ID" value="NZ_CP130489.1"/>
</dbReference>
<keyword evidence="2" id="KW-0812">Transmembrane</keyword>
<dbReference type="InterPro" id="IPR019079">
    <property type="entry name" value="Capsule_synth_CapA"/>
</dbReference>
<evidence type="ECO:0000313" key="6">
    <source>
        <dbReference type="Proteomes" id="UP000242547"/>
    </source>
</evidence>
<dbReference type="AlphaFoldDB" id="A0A2T4KR29"/>
<evidence type="ECO:0000256" key="2">
    <source>
        <dbReference type="SAM" id="Phobius"/>
    </source>
</evidence>
<organism evidence="4 6">
    <name type="scientific">Staphylococcus devriesei</name>
    <dbReference type="NCBI Taxonomy" id="586733"/>
    <lineage>
        <taxon>Bacteria</taxon>
        <taxon>Bacillati</taxon>
        <taxon>Bacillota</taxon>
        <taxon>Bacilli</taxon>
        <taxon>Bacillales</taxon>
        <taxon>Staphylococcaceae</taxon>
        <taxon>Staphylococcus</taxon>
    </lineage>
</organism>
<dbReference type="PANTHER" id="PTHR33393">
    <property type="entry name" value="POLYGLUTAMINE SYNTHESIS ACCESSORY PROTEIN RV0574C-RELATED"/>
    <property type="match status" value="1"/>
</dbReference>